<evidence type="ECO:0000256" key="1">
    <source>
        <dbReference type="SAM" id="SignalP"/>
    </source>
</evidence>
<keyword evidence="1" id="KW-0732">Signal</keyword>
<keyword evidence="3" id="KW-1185">Reference proteome</keyword>
<evidence type="ECO:0000313" key="2">
    <source>
        <dbReference type="EMBL" id="SDF58885.1"/>
    </source>
</evidence>
<evidence type="ECO:0000313" key="3">
    <source>
        <dbReference type="Proteomes" id="UP000198972"/>
    </source>
</evidence>
<dbReference type="EMBL" id="FNBG01000013">
    <property type="protein sequence ID" value="SDF58885.1"/>
    <property type="molecule type" value="Genomic_DNA"/>
</dbReference>
<accession>A0A1G7MB49</accession>
<proteinExistence type="predicted"/>
<organism evidence="2 3">
    <name type="scientific">Fontibacillus panacisegetis</name>
    <dbReference type="NCBI Taxonomy" id="670482"/>
    <lineage>
        <taxon>Bacteria</taxon>
        <taxon>Bacillati</taxon>
        <taxon>Bacillota</taxon>
        <taxon>Bacilli</taxon>
        <taxon>Bacillales</taxon>
        <taxon>Paenibacillaceae</taxon>
        <taxon>Fontibacillus</taxon>
    </lineage>
</organism>
<reference evidence="2 3" key="1">
    <citation type="submission" date="2016-10" db="EMBL/GenBank/DDBJ databases">
        <authorList>
            <person name="de Groot N.N."/>
        </authorList>
    </citation>
    <scope>NUCLEOTIDE SEQUENCE [LARGE SCALE GENOMIC DNA]</scope>
    <source>
        <strain evidence="2 3">DSM 28129</strain>
    </source>
</reference>
<sequence length="173" mass="19642">MKKILTVIIPLLLIVVMFSVATPSSRAAQPESQPVVQKDEVITAYIDKIHLNAGNGEITVDPILWYEGEEAEQAFAQYEPDAGIDGPPDGYYIVNDDEKLQKYPLANDAEVLMQIYDHTGNVEDIDISWNEHISLQKFAQLFEHTELLDVRDFPYHLTIENGQVTRIVQQYIP</sequence>
<feature type="chain" id="PRO_5011603104" evidence="1">
    <location>
        <begin position="28"/>
        <end position="173"/>
    </location>
</feature>
<gene>
    <name evidence="2" type="ORF">SAMN04488542_11345</name>
</gene>
<dbReference type="OrthoDB" id="2678247at2"/>
<protein>
    <submittedName>
        <fullName evidence="2">Uncharacterized protein</fullName>
    </submittedName>
</protein>
<feature type="signal peptide" evidence="1">
    <location>
        <begin position="1"/>
        <end position="27"/>
    </location>
</feature>
<name>A0A1G7MB49_9BACL</name>
<dbReference type="AlphaFoldDB" id="A0A1G7MB49"/>
<dbReference type="RefSeq" id="WP_091230579.1">
    <property type="nucleotide sequence ID" value="NZ_FNBG01000013.1"/>
</dbReference>
<dbReference type="Proteomes" id="UP000198972">
    <property type="component" value="Unassembled WGS sequence"/>
</dbReference>